<dbReference type="AlphaFoldDB" id="A0A9D4HQE1"/>
<dbReference type="EMBL" id="JAIWYP010000012">
    <property type="protein sequence ID" value="KAH3727211.1"/>
    <property type="molecule type" value="Genomic_DNA"/>
</dbReference>
<name>A0A9D4HQE1_DREPO</name>
<reference evidence="2" key="2">
    <citation type="submission" date="2020-11" db="EMBL/GenBank/DDBJ databases">
        <authorList>
            <person name="McCartney M.A."/>
            <person name="Auch B."/>
            <person name="Kono T."/>
            <person name="Mallez S."/>
            <person name="Becker A."/>
            <person name="Gohl D.M."/>
            <person name="Silverstein K.A.T."/>
            <person name="Koren S."/>
            <person name="Bechman K.B."/>
            <person name="Herman A."/>
            <person name="Abrahante J.E."/>
            <person name="Garbe J."/>
        </authorList>
    </citation>
    <scope>NUCLEOTIDE SEQUENCE</scope>
    <source>
        <strain evidence="2">Duluth1</strain>
        <tissue evidence="2">Whole animal</tissue>
    </source>
</reference>
<sequence>MVTITNCSFSEDMSGGAPSDEKASGNIIESHLKTVTSLKATSNAPVIVIHCCRVASQG</sequence>
<evidence type="ECO:0000256" key="1">
    <source>
        <dbReference type="SAM" id="MobiDB-lite"/>
    </source>
</evidence>
<proteinExistence type="predicted"/>
<reference evidence="2" key="1">
    <citation type="journal article" date="2019" name="bioRxiv">
        <title>The Genome of the Zebra Mussel, Dreissena polymorpha: A Resource for Invasive Species Research.</title>
        <authorList>
            <person name="McCartney M.A."/>
            <person name="Auch B."/>
            <person name="Kono T."/>
            <person name="Mallez S."/>
            <person name="Zhang Y."/>
            <person name="Obille A."/>
            <person name="Becker A."/>
            <person name="Abrahante J.E."/>
            <person name="Garbe J."/>
            <person name="Badalamenti J.P."/>
            <person name="Herman A."/>
            <person name="Mangelson H."/>
            <person name="Liachko I."/>
            <person name="Sullivan S."/>
            <person name="Sone E.D."/>
            <person name="Koren S."/>
            <person name="Silverstein K.A.T."/>
            <person name="Beckman K.B."/>
            <person name="Gohl D.M."/>
        </authorList>
    </citation>
    <scope>NUCLEOTIDE SEQUENCE</scope>
    <source>
        <strain evidence="2">Duluth1</strain>
        <tissue evidence="2">Whole animal</tissue>
    </source>
</reference>
<organism evidence="2 3">
    <name type="scientific">Dreissena polymorpha</name>
    <name type="common">Zebra mussel</name>
    <name type="synonym">Mytilus polymorpha</name>
    <dbReference type="NCBI Taxonomy" id="45954"/>
    <lineage>
        <taxon>Eukaryota</taxon>
        <taxon>Metazoa</taxon>
        <taxon>Spiralia</taxon>
        <taxon>Lophotrochozoa</taxon>
        <taxon>Mollusca</taxon>
        <taxon>Bivalvia</taxon>
        <taxon>Autobranchia</taxon>
        <taxon>Heteroconchia</taxon>
        <taxon>Euheterodonta</taxon>
        <taxon>Imparidentia</taxon>
        <taxon>Neoheterodontei</taxon>
        <taxon>Myida</taxon>
        <taxon>Dreissenoidea</taxon>
        <taxon>Dreissenidae</taxon>
        <taxon>Dreissena</taxon>
    </lineage>
</organism>
<feature type="compositionally biased region" description="Polar residues" evidence="1">
    <location>
        <begin position="1"/>
        <end position="11"/>
    </location>
</feature>
<gene>
    <name evidence="2" type="ORF">DPMN_053140</name>
</gene>
<feature type="region of interest" description="Disordered" evidence="1">
    <location>
        <begin position="1"/>
        <end position="23"/>
    </location>
</feature>
<accession>A0A9D4HQE1</accession>
<evidence type="ECO:0000313" key="2">
    <source>
        <dbReference type="EMBL" id="KAH3727211.1"/>
    </source>
</evidence>
<protein>
    <submittedName>
        <fullName evidence="2">Uncharacterized protein</fullName>
    </submittedName>
</protein>
<comment type="caution">
    <text evidence="2">The sequence shown here is derived from an EMBL/GenBank/DDBJ whole genome shotgun (WGS) entry which is preliminary data.</text>
</comment>
<dbReference type="Proteomes" id="UP000828390">
    <property type="component" value="Unassembled WGS sequence"/>
</dbReference>
<keyword evidence="3" id="KW-1185">Reference proteome</keyword>
<evidence type="ECO:0000313" key="3">
    <source>
        <dbReference type="Proteomes" id="UP000828390"/>
    </source>
</evidence>